<gene>
    <name evidence="1" type="ordered locus">Spirs_4035</name>
</gene>
<reference evidence="1 2" key="1">
    <citation type="journal article" date="2010" name="Stand. Genomic Sci.">
        <title>Complete genome sequence of Spirochaeta smaragdinae type strain (SEBR 4228).</title>
        <authorList>
            <person name="Mavromatis K."/>
            <person name="Yasawong M."/>
            <person name="Chertkov O."/>
            <person name="Lapidus A."/>
            <person name="Lucas S."/>
            <person name="Nolan M."/>
            <person name="Del Rio T.G."/>
            <person name="Tice H."/>
            <person name="Cheng J.F."/>
            <person name="Pitluck S."/>
            <person name="Liolios K."/>
            <person name="Ivanova N."/>
            <person name="Tapia R."/>
            <person name="Han C."/>
            <person name="Bruce D."/>
            <person name="Goodwin L."/>
            <person name="Pati A."/>
            <person name="Chen A."/>
            <person name="Palaniappan K."/>
            <person name="Land M."/>
            <person name="Hauser L."/>
            <person name="Chang Y.J."/>
            <person name="Jeffries C.D."/>
            <person name="Detter J.C."/>
            <person name="Rohde M."/>
            <person name="Brambilla E."/>
            <person name="Spring S."/>
            <person name="Goker M."/>
            <person name="Sikorski J."/>
            <person name="Woyke T."/>
            <person name="Bristow J."/>
            <person name="Eisen J.A."/>
            <person name="Markowitz V."/>
            <person name="Hugenholtz P."/>
            <person name="Klenk H.P."/>
            <person name="Kyrpides N.C."/>
        </authorList>
    </citation>
    <scope>NUCLEOTIDE SEQUENCE [LARGE SCALE GENOMIC DNA]</scope>
    <source>
        <strain evidence="2">DSM 11293 / JCM 15392 / SEBR 4228</strain>
    </source>
</reference>
<dbReference type="AlphaFoldDB" id="E1R9E9"/>
<sequence>MIFWILVGVVLGYFFKPQLDRVVGRIVRSLRDNHRDDRGRWE</sequence>
<evidence type="ECO:0000313" key="2">
    <source>
        <dbReference type="Proteomes" id="UP000002318"/>
    </source>
</evidence>
<dbReference type="EMBL" id="CP002116">
    <property type="protein sequence ID" value="ADK83118.1"/>
    <property type="molecule type" value="Genomic_DNA"/>
</dbReference>
<dbReference type="RefSeq" id="WP_013256575.1">
    <property type="nucleotide sequence ID" value="NC_014364.1"/>
</dbReference>
<accession>E1R9E9</accession>
<name>E1R9E9_SEDSS</name>
<dbReference type="KEGG" id="ssm:Spirs_4035"/>
<dbReference type="HOGENOM" id="CLU_3258048_0_0_12"/>
<proteinExistence type="predicted"/>
<organism evidence="1 2">
    <name type="scientific">Sediminispirochaeta smaragdinae (strain DSM 11293 / JCM 15392 / SEBR 4228)</name>
    <name type="common">Spirochaeta smaragdinae</name>
    <dbReference type="NCBI Taxonomy" id="573413"/>
    <lineage>
        <taxon>Bacteria</taxon>
        <taxon>Pseudomonadati</taxon>
        <taxon>Spirochaetota</taxon>
        <taxon>Spirochaetia</taxon>
        <taxon>Spirochaetales</taxon>
        <taxon>Spirochaetaceae</taxon>
        <taxon>Sediminispirochaeta</taxon>
    </lineage>
</organism>
<dbReference type="STRING" id="573413.Spirs_4035"/>
<evidence type="ECO:0000313" key="1">
    <source>
        <dbReference type="EMBL" id="ADK83118.1"/>
    </source>
</evidence>
<protein>
    <submittedName>
        <fullName evidence="1">Uncharacterized protein</fullName>
    </submittedName>
</protein>
<dbReference type="Proteomes" id="UP000002318">
    <property type="component" value="Chromosome"/>
</dbReference>
<keyword evidence="2" id="KW-1185">Reference proteome</keyword>